<evidence type="ECO:0000256" key="2">
    <source>
        <dbReference type="ARBA" id="ARBA00010742"/>
    </source>
</evidence>
<dbReference type="PANTHER" id="PTHR30024:SF47">
    <property type="entry name" value="TAURINE-BINDING PERIPLASMIC PROTEIN"/>
    <property type="match status" value="1"/>
</dbReference>
<keyword evidence="7" id="KW-1185">Reference proteome</keyword>
<dbReference type="SUPFAM" id="SSF53850">
    <property type="entry name" value="Periplasmic binding protein-like II"/>
    <property type="match status" value="1"/>
</dbReference>
<dbReference type="Proteomes" id="UP000219514">
    <property type="component" value="Unassembled WGS sequence"/>
</dbReference>
<keyword evidence="3 4" id="KW-0732">Signal</keyword>
<accession>A0A285E6Q2</accession>
<reference evidence="6 7" key="1">
    <citation type="submission" date="2017-09" db="EMBL/GenBank/DDBJ databases">
        <authorList>
            <person name="Ehlers B."/>
            <person name="Leendertz F.H."/>
        </authorList>
    </citation>
    <scope>NUCLEOTIDE SEQUENCE [LARGE SCALE GENOMIC DNA]</scope>
    <source>
        <strain evidence="6 7">DSM 46844</strain>
    </source>
</reference>
<proteinExistence type="inferred from homology"/>
<dbReference type="PANTHER" id="PTHR30024">
    <property type="entry name" value="ALIPHATIC SULFONATES-BINDING PROTEIN-RELATED"/>
    <property type="match status" value="1"/>
</dbReference>
<evidence type="ECO:0000313" key="6">
    <source>
        <dbReference type="EMBL" id="SNX94788.1"/>
    </source>
</evidence>
<sequence>MSTRPWTRAAAAGAATLLALTACGGSDDAGGETGEGGLTAVTIGTQPIVDSAPLYLGVDQGFFEEERLDLTIETAVGGAAVVPSVVSGDFEFGRGNVLSTMIAVSQGLPLRCITNANSTAGNPDFGAVVVLGDSPLQSMADLSGRTVSVNTLNNIGDTTIRSVVEEAGGDPQAVQFVEIPFPDAPAALQSGQVDAAWILDPFLTEAVDAGGRVLSYNFSDFHPQLDISCVFTSEQLIQEQPEVVEAFQRAMNRSLEFSQANPDEVRRITGTYTEIDPAVLERIVIPTFRPDFNREAMELLGAKAAEYGSLPEEPDLDQLLP</sequence>
<protein>
    <submittedName>
        <fullName evidence="6">NitT/TauT family transport system substrate-binding protein</fullName>
    </submittedName>
</protein>
<evidence type="ECO:0000259" key="5">
    <source>
        <dbReference type="Pfam" id="PF09084"/>
    </source>
</evidence>
<evidence type="ECO:0000256" key="3">
    <source>
        <dbReference type="ARBA" id="ARBA00022729"/>
    </source>
</evidence>
<feature type="domain" description="SsuA/THI5-like" evidence="5">
    <location>
        <begin position="50"/>
        <end position="264"/>
    </location>
</feature>
<feature type="signal peptide" evidence="4">
    <location>
        <begin position="1"/>
        <end position="24"/>
    </location>
</feature>
<evidence type="ECO:0000256" key="4">
    <source>
        <dbReference type="SAM" id="SignalP"/>
    </source>
</evidence>
<feature type="chain" id="PRO_5039427441" evidence="4">
    <location>
        <begin position="25"/>
        <end position="321"/>
    </location>
</feature>
<dbReference type="OrthoDB" id="5174711at2"/>
<name>A0A285E6Q2_9ACTN</name>
<comment type="similarity">
    <text evidence="2">Belongs to the bacterial solute-binding protein SsuA/TauA family.</text>
</comment>
<evidence type="ECO:0000256" key="1">
    <source>
        <dbReference type="ARBA" id="ARBA00004418"/>
    </source>
</evidence>
<dbReference type="AlphaFoldDB" id="A0A285E6Q2"/>
<dbReference type="PROSITE" id="PS51257">
    <property type="entry name" value="PROKAR_LIPOPROTEIN"/>
    <property type="match status" value="1"/>
</dbReference>
<gene>
    <name evidence="6" type="ORF">SAMN06893097_101585</name>
</gene>
<dbReference type="EMBL" id="OBDO01000001">
    <property type="protein sequence ID" value="SNX94788.1"/>
    <property type="molecule type" value="Genomic_DNA"/>
</dbReference>
<dbReference type="RefSeq" id="WP_097204201.1">
    <property type="nucleotide sequence ID" value="NZ_JACHXB010000001.1"/>
</dbReference>
<comment type="subcellular location">
    <subcellularLocation>
        <location evidence="1">Periplasm</location>
    </subcellularLocation>
</comment>
<dbReference type="InterPro" id="IPR015168">
    <property type="entry name" value="SsuA/THI5"/>
</dbReference>
<dbReference type="GO" id="GO:0042597">
    <property type="term" value="C:periplasmic space"/>
    <property type="evidence" value="ECO:0007669"/>
    <property type="project" value="UniProtKB-SubCell"/>
</dbReference>
<dbReference type="Pfam" id="PF09084">
    <property type="entry name" value="NMT1"/>
    <property type="match status" value="1"/>
</dbReference>
<organism evidence="6 7">
    <name type="scientific">Geodermatophilus sabuli</name>
    <dbReference type="NCBI Taxonomy" id="1564158"/>
    <lineage>
        <taxon>Bacteria</taxon>
        <taxon>Bacillati</taxon>
        <taxon>Actinomycetota</taxon>
        <taxon>Actinomycetes</taxon>
        <taxon>Geodermatophilales</taxon>
        <taxon>Geodermatophilaceae</taxon>
        <taxon>Geodermatophilus</taxon>
    </lineage>
</organism>
<evidence type="ECO:0000313" key="7">
    <source>
        <dbReference type="Proteomes" id="UP000219514"/>
    </source>
</evidence>
<dbReference type="Gene3D" id="3.40.190.10">
    <property type="entry name" value="Periplasmic binding protein-like II"/>
    <property type="match status" value="2"/>
</dbReference>